<comment type="caution">
    <text evidence="1">The sequence shown here is derived from an EMBL/GenBank/DDBJ whole genome shotgun (WGS) entry which is preliminary data.</text>
</comment>
<protein>
    <submittedName>
        <fullName evidence="1">Uncharacterized protein</fullName>
    </submittedName>
</protein>
<dbReference type="EMBL" id="CM042883">
    <property type="protein sequence ID" value="KAI4372625.1"/>
    <property type="molecule type" value="Genomic_DNA"/>
</dbReference>
<evidence type="ECO:0000313" key="2">
    <source>
        <dbReference type="Proteomes" id="UP001057402"/>
    </source>
</evidence>
<accession>A0ACB9R153</accession>
<dbReference type="Proteomes" id="UP001057402">
    <property type="component" value="Chromosome 4"/>
</dbReference>
<organism evidence="1 2">
    <name type="scientific">Melastoma candidum</name>
    <dbReference type="NCBI Taxonomy" id="119954"/>
    <lineage>
        <taxon>Eukaryota</taxon>
        <taxon>Viridiplantae</taxon>
        <taxon>Streptophyta</taxon>
        <taxon>Embryophyta</taxon>
        <taxon>Tracheophyta</taxon>
        <taxon>Spermatophyta</taxon>
        <taxon>Magnoliopsida</taxon>
        <taxon>eudicotyledons</taxon>
        <taxon>Gunneridae</taxon>
        <taxon>Pentapetalae</taxon>
        <taxon>rosids</taxon>
        <taxon>malvids</taxon>
        <taxon>Myrtales</taxon>
        <taxon>Melastomataceae</taxon>
        <taxon>Melastomatoideae</taxon>
        <taxon>Melastomateae</taxon>
        <taxon>Melastoma</taxon>
    </lineage>
</organism>
<name>A0ACB9R153_9MYRT</name>
<sequence length="387" mass="43988">MELTPYNPAVTSASSLDLRGRGRPDQQLSLKASTELFKVLNRIWSLEEQHTWSVSLIRALKMEQDHACARFKELLRDWQADGREIDALMKQISEDKVARKTKEQDRLHAAVQSIREELEDERKLRKQSEGIHRKLAREVSDGKTALAEALKVAERERRSRKLLEDLCDEFAVGIREYEHEMKVEEAQDGHPERLSIAEKLSFEIETFLKAKRTSALDSVNSKLQRERLSIEFVPLNKAVSALQAEFDDRDSSAGSDSNCFELKRNESRFKVYADGARHDDDGIKEVARDLLRKKAPPRRKKKGLNASVPAANSEKLVPLEKEKLERNQAEVGVATHDPEVHDRNVIDDFIKGQLILGGVHLPANVDGREACRSSSSAWRTQASPVRQ</sequence>
<proteinExistence type="predicted"/>
<reference evidence="2" key="1">
    <citation type="journal article" date="2023" name="Front. Plant Sci.">
        <title>Chromosomal-level genome assembly of Melastoma candidum provides insights into trichome evolution.</title>
        <authorList>
            <person name="Zhong Y."/>
            <person name="Wu W."/>
            <person name="Sun C."/>
            <person name="Zou P."/>
            <person name="Liu Y."/>
            <person name="Dai S."/>
            <person name="Zhou R."/>
        </authorList>
    </citation>
    <scope>NUCLEOTIDE SEQUENCE [LARGE SCALE GENOMIC DNA]</scope>
</reference>
<evidence type="ECO:0000313" key="1">
    <source>
        <dbReference type="EMBL" id="KAI4372625.1"/>
    </source>
</evidence>
<gene>
    <name evidence="1" type="ORF">MLD38_010832</name>
</gene>
<keyword evidence="2" id="KW-1185">Reference proteome</keyword>